<comment type="caution">
    <text evidence="1">The sequence shown here is derived from an EMBL/GenBank/DDBJ whole genome shotgun (WGS) entry which is preliminary data.</text>
</comment>
<dbReference type="PROSITE" id="PS51257">
    <property type="entry name" value="PROKAR_LIPOPROTEIN"/>
    <property type="match status" value="1"/>
</dbReference>
<name>A0AAN4W0X5_9BACT</name>
<dbReference type="Proteomes" id="UP001310022">
    <property type="component" value="Unassembled WGS sequence"/>
</dbReference>
<reference evidence="1 2" key="1">
    <citation type="submission" date="2021-12" db="EMBL/GenBank/DDBJ databases">
        <title>Genome sequencing of bacteria with rrn-lacking chromosome and rrn-plasmid.</title>
        <authorList>
            <person name="Anda M."/>
            <person name="Iwasaki W."/>
        </authorList>
    </citation>
    <scope>NUCLEOTIDE SEQUENCE [LARGE SCALE GENOMIC DNA]</scope>
    <source>
        <strain evidence="1 2">NBRC 15940</strain>
    </source>
</reference>
<organism evidence="1 2">
    <name type="scientific">Persicobacter diffluens</name>
    <dbReference type="NCBI Taxonomy" id="981"/>
    <lineage>
        <taxon>Bacteria</taxon>
        <taxon>Pseudomonadati</taxon>
        <taxon>Bacteroidota</taxon>
        <taxon>Cytophagia</taxon>
        <taxon>Cytophagales</taxon>
        <taxon>Persicobacteraceae</taxon>
        <taxon>Persicobacter</taxon>
    </lineage>
</organism>
<dbReference type="RefSeq" id="WP_338237321.1">
    <property type="nucleotide sequence ID" value="NZ_BQKE01000001.1"/>
</dbReference>
<protein>
    <submittedName>
        <fullName evidence="1">Uncharacterized protein</fullName>
    </submittedName>
</protein>
<gene>
    <name evidence="1" type="ORF">PEDI_24320</name>
</gene>
<dbReference type="EMBL" id="BQKE01000001">
    <property type="protein sequence ID" value="GJM61880.1"/>
    <property type="molecule type" value="Genomic_DNA"/>
</dbReference>
<evidence type="ECO:0000313" key="2">
    <source>
        <dbReference type="Proteomes" id="UP001310022"/>
    </source>
</evidence>
<proteinExistence type="predicted"/>
<dbReference type="AlphaFoldDB" id="A0AAN4W0X5"/>
<keyword evidence="2" id="KW-1185">Reference proteome</keyword>
<evidence type="ECO:0000313" key="1">
    <source>
        <dbReference type="EMBL" id="GJM61880.1"/>
    </source>
</evidence>
<accession>A0AAN4W0X5</accession>
<sequence length="321" mass="34034">MQNLTTKLLTLLLVVAGLFSCKSTEDELVGNGEITFNSAMHSNESTARVMGISAFVMESVETMVVTYSDGTTAIPLTFTKTNAGLYPGGDETAGTGFVTTDKVAFPAGTEIFFTDVQLFDDGGDLLAMTPKTNSILANWTKNLDPISFDESSAPAGSVFITEVALDATTKLASSAITINANEIWNVEFAAVDVTENSATDFGYMNGIIHEGNIVKRADFQITTTKLDADGKWVAVPGTLKITDSSDATIVYFEEDDSSGNYSNGFWTVGIPEGKSVTVSFTGGTISTIKYHGKADASNGKPVDVGNPITPTQNDVFDVILN</sequence>